<dbReference type="Proteomes" id="UP001165960">
    <property type="component" value="Unassembled WGS sequence"/>
</dbReference>
<comment type="caution">
    <text evidence="1">The sequence shown here is derived from an EMBL/GenBank/DDBJ whole genome shotgun (WGS) entry which is preliminary data.</text>
</comment>
<sequence>MIEKCDKELAEAQDILAVLPPFGCTTTRVEISIQKVKIKAVLDTGSLVNIVSSKLVKKLKLAPDLNYHQLYGMAGLPMTHAIGSYSALPMQFGKLLLAALAVILENKSYNLLVGTQFLRKYNGIINLKYGNLFIMGYEVPLIFEEPVKVLGKQLKMCALEYVRIDNYSSLENQAQERESNPKPGSHWTAGPPACIFLGFSPRKLIPRRMTHEVKQAKPRNYCTKWKTNHSA</sequence>
<accession>A0ACC2SR27</accession>
<protein>
    <submittedName>
        <fullName evidence="1">DNA damage-inducible protein 1</fullName>
    </submittedName>
</protein>
<evidence type="ECO:0000313" key="1">
    <source>
        <dbReference type="EMBL" id="KAJ9064562.1"/>
    </source>
</evidence>
<organism evidence="1 2">
    <name type="scientific">Entomophthora muscae</name>
    <dbReference type="NCBI Taxonomy" id="34485"/>
    <lineage>
        <taxon>Eukaryota</taxon>
        <taxon>Fungi</taxon>
        <taxon>Fungi incertae sedis</taxon>
        <taxon>Zoopagomycota</taxon>
        <taxon>Entomophthoromycotina</taxon>
        <taxon>Entomophthoromycetes</taxon>
        <taxon>Entomophthorales</taxon>
        <taxon>Entomophthoraceae</taxon>
        <taxon>Entomophthora</taxon>
    </lineage>
</organism>
<keyword evidence="2" id="KW-1185">Reference proteome</keyword>
<evidence type="ECO:0000313" key="2">
    <source>
        <dbReference type="Proteomes" id="UP001165960"/>
    </source>
</evidence>
<name>A0ACC2SR27_9FUNG</name>
<reference evidence="1" key="1">
    <citation type="submission" date="2022-04" db="EMBL/GenBank/DDBJ databases">
        <title>Genome of the entomopathogenic fungus Entomophthora muscae.</title>
        <authorList>
            <person name="Elya C."/>
            <person name="Lovett B.R."/>
            <person name="Lee E."/>
            <person name="Macias A.M."/>
            <person name="Hajek A.E."/>
            <person name="De Bivort B.L."/>
            <person name="Kasson M.T."/>
            <person name="De Fine Licht H.H."/>
            <person name="Stajich J.E."/>
        </authorList>
    </citation>
    <scope>NUCLEOTIDE SEQUENCE</scope>
    <source>
        <strain evidence="1">Berkeley</strain>
    </source>
</reference>
<gene>
    <name evidence="1" type="primary">DDI1_89</name>
    <name evidence="1" type="ORF">DSO57_1029276</name>
</gene>
<dbReference type="EMBL" id="QTSX02004452">
    <property type="protein sequence ID" value="KAJ9064562.1"/>
    <property type="molecule type" value="Genomic_DNA"/>
</dbReference>
<proteinExistence type="predicted"/>